<reference evidence="2 3" key="1">
    <citation type="submission" date="2021-06" db="EMBL/GenBank/DDBJ databases">
        <authorList>
            <person name="Palmer J.M."/>
        </authorList>
    </citation>
    <scope>NUCLEOTIDE SEQUENCE [LARGE SCALE GENOMIC DNA]</scope>
    <source>
        <strain evidence="2 3">XC_2019</strain>
        <tissue evidence="2">Muscle</tissue>
    </source>
</reference>
<dbReference type="EMBL" id="JAHRIN010070044">
    <property type="protein sequence ID" value="MEQ2216279.1"/>
    <property type="molecule type" value="Genomic_DNA"/>
</dbReference>
<evidence type="ECO:0000313" key="3">
    <source>
        <dbReference type="Proteomes" id="UP001434883"/>
    </source>
</evidence>
<name>A0ABV0S712_9TELE</name>
<protein>
    <submittedName>
        <fullName evidence="2">Uncharacterized protein</fullName>
    </submittedName>
</protein>
<gene>
    <name evidence="2" type="ORF">XENOCAPTIV_013571</name>
</gene>
<accession>A0ABV0S712</accession>
<keyword evidence="3" id="KW-1185">Reference proteome</keyword>
<evidence type="ECO:0000256" key="1">
    <source>
        <dbReference type="SAM" id="MobiDB-lite"/>
    </source>
</evidence>
<proteinExistence type="predicted"/>
<evidence type="ECO:0000313" key="2">
    <source>
        <dbReference type="EMBL" id="MEQ2216279.1"/>
    </source>
</evidence>
<feature type="region of interest" description="Disordered" evidence="1">
    <location>
        <begin position="49"/>
        <end position="68"/>
    </location>
</feature>
<organism evidence="2 3">
    <name type="scientific">Xenoophorus captivus</name>
    <dbReference type="NCBI Taxonomy" id="1517983"/>
    <lineage>
        <taxon>Eukaryota</taxon>
        <taxon>Metazoa</taxon>
        <taxon>Chordata</taxon>
        <taxon>Craniata</taxon>
        <taxon>Vertebrata</taxon>
        <taxon>Euteleostomi</taxon>
        <taxon>Actinopterygii</taxon>
        <taxon>Neopterygii</taxon>
        <taxon>Teleostei</taxon>
        <taxon>Neoteleostei</taxon>
        <taxon>Acanthomorphata</taxon>
        <taxon>Ovalentaria</taxon>
        <taxon>Atherinomorphae</taxon>
        <taxon>Cyprinodontiformes</taxon>
        <taxon>Goodeidae</taxon>
        <taxon>Xenoophorus</taxon>
    </lineage>
</organism>
<comment type="caution">
    <text evidence="2">The sequence shown here is derived from an EMBL/GenBank/DDBJ whole genome shotgun (WGS) entry which is preliminary data.</text>
</comment>
<sequence>MMDHSKPRIKLSDINPWLHRTATSGSSPVQSSLTISCRVRVGIQLQTQISEPSSMEPDPGKLNSSFNNRVKLDTKEEIGTSKKRICGVLLKHTIPTFKTT</sequence>
<dbReference type="Proteomes" id="UP001434883">
    <property type="component" value="Unassembled WGS sequence"/>
</dbReference>